<dbReference type="EMBL" id="JACOFZ010000004">
    <property type="protein sequence ID" value="MBC3882312.1"/>
    <property type="molecule type" value="Genomic_DNA"/>
</dbReference>
<dbReference type="RefSeq" id="WP_186916912.1">
    <property type="nucleotide sequence ID" value="NZ_JACOFZ010000004.1"/>
</dbReference>
<sequence length="217" mass="24493">MSDNELAQYYAQVADIYEDKYLEPDLDEDAQAAAEHVSEALANHKVLELGCGTGFWTEFIAESAESVLATDINDIMLEIAQEREYVLENVEFAQADWLDLQLPEGRTFSACFAAGMWPHVKREDYAKVFKNIKASIGSGGFLVLIGDNNVEDFTPPTARTDAEGNTYQRRELPDGSLVEVLKNFPTDSFLKKKFATVARDIRLSRNEFFWMLTCVLK</sequence>
<organism evidence="4 5">
    <name type="scientific">Undibacterium nitidum</name>
    <dbReference type="NCBI Taxonomy" id="2762298"/>
    <lineage>
        <taxon>Bacteria</taxon>
        <taxon>Pseudomonadati</taxon>
        <taxon>Pseudomonadota</taxon>
        <taxon>Betaproteobacteria</taxon>
        <taxon>Burkholderiales</taxon>
        <taxon>Oxalobacteraceae</taxon>
        <taxon>Undibacterium</taxon>
    </lineage>
</organism>
<gene>
    <name evidence="4" type="ORF">H8K36_13050</name>
</gene>
<evidence type="ECO:0000313" key="5">
    <source>
        <dbReference type="Proteomes" id="UP000627446"/>
    </source>
</evidence>
<dbReference type="AlphaFoldDB" id="A0A923HNI3"/>
<proteinExistence type="predicted"/>
<dbReference type="InterPro" id="IPR041698">
    <property type="entry name" value="Methyltransf_25"/>
</dbReference>
<dbReference type="Pfam" id="PF13649">
    <property type="entry name" value="Methyltransf_25"/>
    <property type="match status" value="1"/>
</dbReference>
<comment type="caution">
    <text evidence="4">The sequence shown here is derived from an EMBL/GenBank/DDBJ whole genome shotgun (WGS) entry which is preliminary data.</text>
</comment>
<dbReference type="PANTHER" id="PTHR43861:SF1">
    <property type="entry name" value="TRANS-ACONITATE 2-METHYLTRANSFERASE"/>
    <property type="match status" value="1"/>
</dbReference>
<dbReference type="InterPro" id="IPR029063">
    <property type="entry name" value="SAM-dependent_MTases_sf"/>
</dbReference>
<dbReference type="Gene3D" id="3.40.50.150">
    <property type="entry name" value="Vaccinia Virus protein VP39"/>
    <property type="match status" value="1"/>
</dbReference>
<protein>
    <submittedName>
        <fullName evidence="4">Class I SAM-dependent methyltransferase</fullName>
    </submittedName>
</protein>
<evidence type="ECO:0000256" key="1">
    <source>
        <dbReference type="ARBA" id="ARBA00022603"/>
    </source>
</evidence>
<keyword evidence="1 4" id="KW-0489">Methyltransferase</keyword>
<dbReference type="CDD" id="cd02440">
    <property type="entry name" value="AdoMet_MTases"/>
    <property type="match status" value="1"/>
</dbReference>
<dbReference type="Proteomes" id="UP000627446">
    <property type="component" value="Unassembled WGS sequence"/>
</dbReference>
<keyword evidence="5" id="KW-1185">Reference proteome</keyword>
<feature type="domain" description="Methyltransferase" evidence="3">
    <location>
        <begin position="46"/>
        <end position="140"/>
    </location>
</feature>
<evidence type="ECO:0000313" key="4">
    <source>
        <dbReference type="EMBL" id="MBC3882312.1"/>
    </source>
</evidence>
<accession>A0A923HNI3</accession>
<evidence type="ECO:0000259" key="3">
    <source>
        <dbReference type="Pfam" id="PF13649"/>
    </source>
</evidence>
<name>A0A923HNI3_9BURK</name>
<reference evidence="4" key="1">
    <citation type="submission" date="2020-08" db="EMBL/GenBank/DDBJ databases">
        <title>Novel species isolated from subtropical streams in China.</title>
        <authorList>
            <person name="Lu H."/>
        </authorList>
    </citation>
    <scope>NUCLEOTIDE SEQUENCE</scope>
    <source>
        <strain evidence="4">LX22W</strain>
    </source>
</reference>
<dbReference type="GO" id="GO:0008168">
    <property type="term" value="F:methyltransferase activity"/>
    <property type="evidence" value="ECO:0007669"/>
    <property type="project" value="UniProtKB-KW"/>
</dbReference>
<dbReference type="SUPFAM" id="SSF53335">
    <property type="entry name" value="S-adenosyl-L-methionine-dependent methyltransferases"/>
    <property type="match status" value="1"/>
</dbReference>
<keyword evidence="2" id="KW-0808">Transferase</keyword>
<dbReference type="GO" id="GO:0032259">
    <property type="term" value="P:methylation"/>
    <property type="evidence" value="ECO:0007669"/>
    <property type="project" value="UniProtKB-KW"/>
</dbReference>
<dbReference type="PANTHER" id="PTHR43861">
    <property type="entry name" value="TRANS-ACONITATE 2-METHYLTRANSFERASE-RELATED"/>
    <property type="match status" value="1"/>
</dbReference>
<evidence type="ECO:0000256" key="2">
    <source>
        <dbReference type="ARBA" id="ARBA00022679"/>
    </source>
</evidence>